<evidence type="ECO:0000256" key="4">
    <source>
        <dbReference type="ARBA" id="ARBA00022692"/>
    </source>
</evidence>
<feature type="transmembrane region" description="Helical" evidence="9">
    <location>
        <begin position="122"/>
        <end position="144"/>
    </location>
</feature>
<evidence type="ECO:0000256" key="5">
    <source>
        <dbReference type="ARBA" id="ARBA00022847"/>
    </source>
</evidence>
<feature type="transmembrane region" description="Helical" evidence="9">
    <location>
        <begin position="455"/>
        <end position="477"/>
    </location>
</feature>
<keyword evidence="6 9" id="KW-1133">Transmembrane helix</keyword>
<keyword evidence="8" id="KW-0479">Metal-binding</keyword>
<keyword evidence="3" id="KW-0813">Transport</keyword>
<evidence type="ECO:0000256" key="2">
    <source>
        <dbReference type="ARBA" id="ARBA00006459"/>
    </source>
</evidence>
<feature type="binding site" evidence="8">
    <location>
        <position position="272"/>
    </location>
    <ligand>
        <name>Na(+)</name>
        <dbReference type="ChEBI" id="CHEBI:29101"/>
        <label>1</label>
    </ligand>
</feature>
<evidence type="ECO:0000313" key="10">
    <source>
        <dbReference type="EMBL" id="SOQ41391.1"/>
    </source>
</evidence>
<organism evidence="10">
    <name type="scientific">Spodoptera frugiperda</name>
    <name type="common">Fall armyworm</name>
    <dbReference type="NCBI Taxonomy" id="7108"/>
    <lineage>
        <taxon>Eukaryota</taxon>
        <taxon>Metazoa</taxon>
        <taxon>Ecdysozoa</taxon>
        <taxon>Arthropoda</taxon>
        <taxon>Hexapoda</taxon>
        <taxon>Insecta</taxon>
        <taxon>Pterygota</taxon>
        <taxon>Neoptera</taxon>
        <taxon>Endopterygota</taxon>
        <taxon>Lepidoptera</taxon>
        <taxon>Glossata</taxon>
        <taxon>Ditrysia</taxon>
        <taxon>Noctuoidea</taxon>
        <taxon>Noctuidae</taxon>
        <taxon>Amphipyrinae</taxon>
        <taxon>Spodoptera</taxon>
    </lineage>
</organism>
<evidence type="ECO:0000256" key="9">
    <source>
        <dbReference type="SAM" id="Phobius"/>
    </source>
</evidence>
<evidence type="ECO:0000256" key="8">
    <source>
        <dbReference type="PIRSR" id="PIRSR600175-1"/>
    </source>
</evidence>
<evidence type="ECO:0000256" key="6">
    <source>
        <dbReference type="ARBA" id="ARBA00022989"/>
    </source>
</evidence>
<gene>
    <name evidence="10" type="ORF">SFRICE_009547</name>
</gene>
<evidence type="ECO:0000256" key="1">
    <source>
        <dbReference type="ARBA" id="ARBA00004141"/>
    </source>
</evidence>
<keyword evidence="4 9" id="KW-0812">Transmembrane</keyword>
<comment type="subcellular location">
    <subcellularLocation>
        <location evidence="1">Membrane</location>
        <topology evidence="1">Multi-pass membrane protein</topology>
    </subcellularLocation>
</comment>
<sequence length="676" mass="75998">MTSPTLGEARGSVRLLLTKNHPVPFPAFRAGAPTLKSTCEFVKTQLCTIAISLTLFNSVRLPKEAFRHGAVPYLVIYSFWLLAAGLPTTLLQLAMGQLSHQDPIGVWRAVPILRGVGHLKVLTSYVCCVYYMMYVALSFAYLLWIGKGSFPLKDCTKLHITPNGYENKMNATECFSSTFLAPFTEYPQYLGIMAVLIFLLWFFVPVLLYRLHKTLKTTLGSITIIIVVIAILLSTFLAKTAVLDSMFESCVQWSSLSEPYIWHSALVQALMSTQIVSGYLTSAGGTIYRHSDVRWTSALLIMTNIFAGWLWVLLWESIGGTGRKDTSFISILVLIYQSSVSERRNKEWPLLAFGVVFCSGIISVLILLYPVYDKLHRVTGDHWRVFACATSAVGTALTVAVLARGLEIATVLDELMVPVLTVFTSAVEVVGFVFIYGWCYLTVDIEFLTGTKLPYFWIATWCLTPVLIIGVSGWWLRALLRISWGNGSTLWPLLAVFLLILVVMVILAARAVAKEEQFNLVSKLISAFRPSRLWGPEEPMARYVWMSQRYVNETVSTDNDTNSEPNHYSSVMYTKDIDNKYQDELFKNEIYPRNYSNIYNPNDDYNNDYLYNGGLKSVYSIHAIPRGKKKSVDENYRSPNICLAKSKLGGPTDCSCNRHFTLNVPDLRSNEVTTSL</sequence>
<dbReference type="GO" id="GO:0015375">
    <property type="term" value="F:glycine:sodium symporter activity"/>
    <property type="evidence" value="ECO:0007669"/>
    <property type="project" value="TreeGrafter"/>
</dbReference>
<evidence type="ECO:0000256" key="7">
    <source>
        <dbReference type="ARBA" id="ARBA00023136"/>
    </source>
</evidence>
<feature type="transmembrane region" description="Helical" evidence="9">
    <location>
        <begin position="260"/>
        <end position="281"/>
    </location>
</feature>
<dbReference type="GO" id="GO:0005886">
    <property type="term" value="C:plasma membrane"/>
    <property type="evidence" value="ECO:0007669"/>
    <property type="project" value="TreeGrafter"/>
</dbReference>
<dbReference type="PRINTS" id="PR00176">
    <property type="entry name" value="NANEUSMPORT"/>
</dbReference>
<feature type="transmembrane region" description="Helical" evidence="9">
    <location>
        <begin position="489"/>
        <end position="513"/>
    </location>
</feature>
<dbReference type="EMBL" id="ODYU01003081">
    <property type="protein sequence ID" value="SOQ41391.1"/>
    <property type="molecule type" value="Genomic_DNA"/>
</dbReference>
<keyword evidence="8" id="KW-0915">Sodium</keyword>
<feature type="transmembrane region" description="Helical" evidence="9">
    <location>
        <begin position="383"/>
        <end position="403"/>
    </location>
</feature>
<feature type="binding site" evidence="8">
    <location>
        <position position="363"/>
    </location>
    <ligand>
        <name>Na(+)</name>
        <dbReference type="ChEBI" id="CHEBI:29101"/>
        <label>1</label>
    </ligand>
</feature>
<feature type="transmembrane region" description="Helical" evidence="9">
    <location>
        <begin position="221"/>
        <end position="240"/>
    </location>
</feature>
<reference evidence="10" key="1">
    <citation type="submission" date="2016-07" db="EMBL/GenBank/DDBJ databases">
        <authorList>
            <person name="Bretaudeau A."/>
        </authorList>
    </citation>
    <scope>NUCLEOTIDE SEQUENCE</scope>
    <source>
        <strain evidence="10">Rice</strain>
        <tissue evidence="10">Whole body</tissue>
    </source>
</reference>
<dbReference type="AlphaFoldDB" id="A0A2H1VKR8"/>
<feature type="transmembrane region" description="Helical" evidence="9">
    <location>
        <begin position="348"/>
        <end position="371"/>
    </location>
</feature>
<name>A0A2H1VKR8_SPOFR</name>
<evidence type="ECO:0000256" key="3">
    <source>
        <dbReference type="ARBA" id="ARBA00022448"/>
    </source>
</evidence>
<comment type="similarity">
    <text evidence="2">Belongs to the sodium:neurotransmitter symporter (SNF) (TC 2.A.22) family.</text>
</comment>
<dbReference type="PROSITE" id="PS50267">
    <property type="entry name" value="NA_NEUROTRAN_SYMP_3"/>
    <property type="match status" value="1"/>
</dbReference>
<proteinExistence type="inferred from homology"/>
<keyword evidence="5" id="KW-0769">Symport</keyword>
<dbReference type="PANTHER" id="PTHR11616:SF240">
    <property type="entry name" value="BLOATED TUBULES, ISOFORM B-RELATED"/>
    <property type="match status" value="1"/>
</dbReference>
<feature type="transmembrane region" description="Helical" evidence="9">
    <location>
        <begin position="415"/>
        <end position="443"/>
    </location>
</feature>
<dbReference type="GO" id="GO:0046872">
    <property type="term" value="F:metal ion binding"/>
    <property type="evidence" value="ECO:0007669"/>
    <property type="project" value="UniProtKB-KW"/>
</dbReference>
<dbReference type="SUPFAM" id="SSF161070">
    <property type="entry name" value="SNF-like"/>
    <property type="match status" value="1"/>
</dbReference>
<dbReference type="InterPro" id="IPR037272">
    <property type="entry name" value="SNS_sf"/>
</dbReference>
<protein>
    <submittedName>
        <fullName evidence="10">SFRICE_009547</fullName>
    </submittedName>
</protein>
<feature type="transmembrane region" description="Helical" evidence="9">
    <location>
        <begin position="189"/>
        <end position="209"/>
    </location>
</feature>
<keyword evidence="7 9" id="KW-0472">Membrane</keyword>
<dbReference type="PANTHER" id="PTHR11616">
    <property type="entry name" value="SODIUM/CHLORIDE DEPENDENT TRANSPORTER"/>
    <property type="match status" value="1"/>
</dbReference>
<feature type="binding site" evidence="8">
    <location>
        <position position="57"/>
    </location>
    <ligand>
        <name>Na(+)</name>
        <dbReference type="ChEBI" id="CHEBI:29101"/>
        <label>1</label>
    </ligand>
</feature>
<feature type="transmembrane region" description="Helical" evidence="9">
    <location>
        <begin position="293"/>
        <end position="314"/>
    </location>
</feature>
<dbReference type="Pfam" id="PF00209">
    <property type="entry name" value="SNF"/>
    <property type="match status" value="1"/>
</dbReference>
<accession>A0A2H1VKR8</accession>
<dbReference type="InterPro" id="IPR000175">
    <property type="entry name" value="Na/ntran_symport"/>
</dbReference>
<feature type="transmembrane region" description="Helical" evidence="9">
    <location>
        <begin position="70"/>
        <end position="91"/>
    </location>
</feature>